<dbReference type="SUPFAM" id="SSF46785">
    <property type="entry name" value="Winged helix' DNA-binding domain"/>
    <property type="match status" value="1"/>
</dbReference>
<dbReference type="eggNOG" id="COG1733">
    <property type="taxonomic scope" value="Bacteria"/>
</dbReference>
<dbReference type="InterPro" id="IPR036390">
    <property type="entry name" value="WH_DNA-bd_sf"/>
</dbReference>
<dbReference type="AlphaFoldDB" id="A1HRN2"/>
<proteinExistence type="predicted"/>
<dbReference type="Pfam" id="PF01638">
    <property type="entry name" value="HxlR"/>
    <property type="match status" value="1"/>
</dbReference>
<dbReference type="PANTHER" id="PTHR33204">
    <property type="entry name" value="TRANSCRIPTIONAL REGULATOR, MARR FAMILY"/>
    <property type="match status" value="1"/>
</dbReference>
<keyword evidence="6" id="KW-1185">Reference proteome</keyword>
<evidence type="ECO:0000313" key="5">
    <source>
        <dbReference type="EMBL" id="EAX47356.1"/>
    </source>
</evidence>
<dbReference type="RefSeq" id="WP_007289682.1">
    <property type="nucleotide sequence ID" value="NZ_AAWL01000011.1"/>
</dbReference>
<evidence type="ECO:0000256" key="1">
    <source>
        <dbReference type="ARBA" id="ARBA00023015"/>
    </source>
</evidence>
<reference evidence="5 6" key="2">
    <citation type="submission" date="2007-01" db="EMBL/GenBank/DDBJ databases">
        <title>Sequencing of the draft genome and assembly of Thermosinus carboxydivorans Nor1.</title>
        <authorList>
            <consortium name="US DOE Joint Genome Institute (JGI-PGF)"/>
            <person name="Copeland A."/>
            <person name="Lucas S."/>
            <person name="Lapidus A."/>
            <person name="Barry K."/>
            <person name="Glavina del Rio T."/>
            <person name="Dalin E."/>
            <person name="Tice H."/>
            <person name="Bruce D."/>
            <person name="Pitluck S."/>
            <person name="Richardson P."/>
        </authorList>
    </citation>
    <scope>NUCLEOTIDE SEQUENCE [LARGE SCALE GENOMIC DNA]</scope>
    <source>
        <strain evidence="5 6">Nor1</strain>
    </source>
</reference>
<dbReference type="InterPro" id="IPR036388">
    <property type="entry name" value="WH-like_DNA-bd_sf"/>
</dbReference>
<evidence type="ECO:0000313" key="6">
    <source>
        <dbReference type="Proteomes" id="UP000005139"/>
    </source>
</evidence>
<dbReference type="GO" id="GO:0003677">
    <property type="term" value="F:DNA binding"/>
    <property type="evidence" value="ECO:0007669"/>
    <property type="project" value="UniProtKB-KW"/>
</dbReference>
<dbReference type="PROSITE" id="PS51118">
    <property type="entry name" value="HTH_HXLR"/>
    <property type="match status" value="1"/>
</dbReference>
<accession>A1HRN2</accession>
<feature type="domain" description="HTH hxlR-type" evidence="4">
    <location>
        <begin position="11"/>
        <end position="110"/>
    </location>
</feature>
<dbReference type="EMBL" id="AAWL01000011">
    <property type="protein sequence ID" value="EAX47356.1"/>
    <property type="molecule type" value="Genomic_DNA"/>
</dbReference>
<reference evidence="5 6" key="1">
    <citation type="submission" date="2007-01" db="EMBL/GenBank/DDBJ databases">
        <title>Annotation of the draft genome assembly of Thermosinus carboxydivorans Nor1.</title>
        <authorList>
            <consortium name="US DOE Joint Genome Institute (JGI-ORNL)"/>
            <person name="Larimer F."/>
            <person name="Land M."/>
            <person name="Hauser L."/>
        </authorList>
    </citation>
    <scope>NUCLEOTIDE SEQUENCE [LARGE SCALE GENOMIC DNA]</scope>
    <source>
        <strain evidence="5 6">Nor1</strain>
    </source>
</reference>
<comment type="caution">
    <text evidence="5">The sequence shown here is derived from an EMBL/GenBank/DDBJ whole genome shotgun (WGS) entry which is preliminary data.</text>
</comment>
<gene>
    <name evidence="5" type="ORF">TcarDRAFT_1374</name>
</gene>
<keyword evidence="1" id="KW-0805">Transcription regulation</keyword>
<keyword evidence="2" id="KW-0238">DNA-binding</keyword>
<evidence type="ECO:0000256" key="2">
    <source>
        <dbReference type="ARBA" id="ARBA00023125"/>
    </source>
</evidence>
<evidence type="ECO:0000256" key="3">
    <source>
        <dbReference type="ARBA" id="ARBA00023163"/>
    </source>
</evidence>
<sequence length="121" mass="13904">MSNCEANDTNCPVTYTLSVLGRKWKWLIIYTLSEEGTLRYGELKKSLPGITHKMLSKQLKELESEQLIYRKEYHQIPPKVEYSLTPKGKTLIPILNLMCDWGAANWPFKANNDSLDSLQKG</sequence>
<protein>
    <submittedName>
        <fullName evidence="5">Transcriptional regulator, HxlR family</fullName>
    </submittedName>
</protein>
<dbReference type="OrthoDB" id="9791143at2"/>
<name>A1HRN2_9FIRM</name>
<dbReference type="InterPro" id="IPR002577">
    <property type="entry name" value="HTH_HxlR"/>
</dbReference>
<evidence type="ECO:0000259" key="4">
    <source>
        <dbReference type="PROSITE" id="PS51118"/>
    </source>
</evidence>
<dbReference type="PANTHER" id="PTHR33204:SF29">
    <property type="entry name" value="TRANSCRIPTIONAL REGULATOR"/>
    <property type="match status" value="1"/>
</dbReference>
<organism evidence="5 6">
    <name type="scientific">Thermosinus carboxydivorans Nor1</name>
    <dbReference type="NCBI Taxonomy" id="401526"/>
    <lineage>
        <taxon>Bacteria</taxon>
        <taxon>Bacillati</taxon>
        <taxon>Bacillota</taxon>
        <taxon>Negativicutes</taxon>
        <taxon>Selenomonadales</taxon>
        <taxon>Sporomusaceae</taxon>
        <taxon>Thermosinus</taxon>
    </lineage>
</organism>
<keyword evidence="3" id="KW-0804">Transcription</keyword>
<dbReference type="Gene3D" id="1.10.10.10">
    <property type="entry name" value="Winged helix-like DNA-binding domain superfamily/Winged helix DNA-binding domain"/>
    <property type="match status" value="1"/>
</dbReference>
<dbReference type="Proteomes" id="UP000005139">
    <property type="component" value="Unassembled WGS sequence"/>
</dbReference>